<feature type="transmembrane region" description="Helical" evidence="1">
    <location>
        <begin position="38"/>
        <end position="58"/>
    </location>
</feature>
<evidence type="ECO:0000313" key="3">
    <source>
        <dbReference type="Proteomes" id="UP000295277"/>
    </source>
</evidence>
<gene>
    <name evidence="2" type="ORF">EV216_101104</name>
</gene>
<keyword evidence="1" id="KW-1133">Transmembrane helix</keyword>
<evidence type="ECO:0000313" key="2">
    <source>
        <dbReference type="EMBL" id="TCM88094.1"/>
    </source>
</evidence>
<comment type="caution">
    <text evidence="2">The sequence shown here is derived from an EMBL/GenBank/DDBJ whole genome shotgun (WGS) entry which is preliminary data.</text>
</comment>
<dbReference type="AlphaFoldDB" id="A0A4V2R5C8"/>
<dbReference type="EMBL" id="SLVM01000001">
    <property type="protein sequence ID" value="TCM88094.1"/>
    <property type="molecule type" value="Genomic_DNA"/>
</dbReference>
<feature type="transmembrane region" description="Helical" evidence="1">
    <location>
        <begin position="12"/>
        <end position="32"/>
    </location>
</feature>
<protein>
    <submittedName>
        <fullName evidence="2">Uncharacterized protein</fullName>
    </submittedName>
</protein>
<keyword evidence="1" id="KW-0472">Membrane</keyword>
<accession>A0A4V2R5C8</accession>
<name>A0A4V2R5C8_9RHOB</name>
<dbReference type="RefSeq" id="WP_132693105.1">
    <property type="nucleotide sequence ID" value="NZ_SLVM01000001.1"/>
</dbReference>
<organism evidence="2 3">
    <name type="scientific">Rhodovulum steppense</name>
    <dbReference type="NCBI Taxonomy" id="540251"/>
    <lineage>
        <taxon>Bacteria</taxon>
        <taxon>Pseudomonadati</taxon>
        <taxon>Pseudomonadota</taxon>
        <taxon>Alphaproteobacteria</taxon>
        <taxon>Rhodobacterales</taxon>
        <taxon>Paracoccaceae</taxon>
        <taxon>Rhodovulum</taxon>
    </lineage>
</organism>
<keyword evidence="1" id="KW-0812">Transmembrane</keyword>
<dbReference type="Proteomes" id="UP000295277">
    <property type="component" value="Unassembled WGS sequence"/>
</dbReference>
<keyword evidence="3" id="KW-1185">Reference proteome</keyword>
<reference evidence="2 3" key="1">
    <citation type="submission" date="2019-03" db="EMBL/GenBank/DDBJ databases">
        <title>Genomic Encyclopedia of Type Strains, Phase IV (KMG-IV): sequencing the most valuable type-strain genomes for metagenomic binning, comparative biology and taxonomic classification.</title>
        <authorList>
            <person name="Goeker M."/>
        </authorList>
    </citation>
    <scope>NUCLEOTIDE SEQUENCE [LARGE SCALE GENOMIC DNA]</scope>
    <source>
        <strain evidence="2 3">DSM 21153</strain>
    </source>
</reference>
<evidence type="ECO:0000256" key="1">
    <source>
        <dbReference type="SAM" id="Phobius"/>
    </source>
</evidence>
<sequence>MADGHEEKTSIWTEAGIWVVVLAAMALWALAIVKWGVLGLYMPAVISVPIILLILVWISRG</sequence>
<proteinExistence type="predicted"/>